<protein>
    <submittedName>
        <fullName evidence="2">Uncharacterized protein</fullName>
    </submittedName>
</protein>
<dbReference type="Pfam" id="PF11913">
    <property type="entry name" value="DUF3431"/>
    <property type="match status" value="1"/>
</dbReference>
<keyword evidence="1" id="KW-0812">Transmembrane</keyword>
<dbReference type="VEuPathDB" id="FungiDB:EYZ11_011547"/>
<dbReference type="Proteomes" id="UP000324241">
    <property type="component" value="Unassembled WGS sequence"/>
</dbReference>
<feature type="transmembrane region" description="Helical" evidence="1">
    <location>
        <begin position="31"/>
        <end position="57"/>
    </location>
</feature>
<evidence type="ECO:0000313" key="2">
    <source>
        <dbReference type="EMBL" id="KAA8648025.1"/>
    </source>
</evidence>
<keyword evidence="1" id="KW-0472">Membrane</keyword>
<dbReference type="RefSeq" id="XP_033427386.1">
    <property type="nucleotide sequence ID" value="XM_033568580.1"/>
</dbReference>
<reference evidence="2 3" key="1">
    <citation type="submission" date="2019-08" db="EMBL/GenBank/DDBJ databases">
        <title>The genome sequence of a newly discovered highly antifungal drug resistant Aspergillus species, Aspergillus tanneri NIH 1004.</title>
        <authorList>
            <person name="Mounaud S."/>
            <person name="Singh I."/>
            <person name="Joardar V."/>
            <person name="Pakala S."/>
            <person name="Pakala S."/>
            <person name="Venepally P."/>
            <person name="Chung J.K."/>
            <person name="Losada L."/>
            <person name="Nierman W.C."/>
        </authorList>
    </citation>
    <scope>NUCLEOTIDE SEQUENCE [LARGE SCALE GENOMIC DNA]</scope>
    <source>
        <strain evidence="2 3">NIH1004</strain>
    </source>
</reference>
<dbReference type="EMBL" id="QUQM01000003">
    <property type="protein sequence ID" value="KAA8648025.1"/>
    <property type="molecule type" value="Genomic_DNA"/>
</dbReference>
<dbReference type="PANTHER" id="PTHR37490:SF2">
    <property type="match status" value="1"/>
</dbReference>
<organism evidence="2 3">
    <name type="scientific">Aspergillus tanneri</name>
    <dbReference type="NCBI Taxonomy" id="1220188"/>
    <lineage>
        <taxon>Eukaryota</taxon>
        <taxon>Fungi</taxon>
        <taxon>Dikarya</taxon>
        <taxon>Ascomycota</taxon>
        <taxon>Pezizomycotina</taxon>
        <taxon>Eurotiomycetes</taxon>
        <taxon>Eurotiomycetidae</taxon>
        <taxon>Eurotiales</taxon>
        <taxon>Aspergillaceae</taxon>
        <taxon>Aspergillus</taxon>
        <taxon>Aspergillus subgen. Circumdati</taxon>
    </lineage>
</organism>
<proteinExistence type="predicted"/>
<keyword evidence="1" id="KW-1133">Transmembrane helix</keyword>
<evidence type="ECO:0000313" key="3">
    <source>
        <dbReference type="Proteomes" id="UP000324241"/>
    </source>
</evidence>
<dbReference type="OrthoDB" id="426718at2759"/>
<dbReference type="InterPro" id="IPR021838">
    <property type="entry name" value="DUF3431"/>
</dbReference>
<name>A0A5M9MLY6_9EURO</name>
<dbReference type="GeneID" id="54326610"/>
<dbReference type="AlphaFoldDB" id="A0A5M9MLY6"/>
<evidence type="ECO:0000256" key="1">
    <source>
        <dbReference type="SAM" id="Phobius"/>
    </source>
</evidence>
<accession>A0A5M9MLY6</accession>
<dbReference type="PANTHER" id="PTHR37490">
    <property type="entry name" value="EXPRESSED PROTEIN"/>
    <property type="match status" value="1"/>
</dbReference>
<gene>
    <name evidence="2" type="ORF">ATNIH1004_003908</name>
</gene>
<comment type="caution">
    <text evidence="2">The sequence shown here is derived from an EMBL/GenBank/DDBJ whole genome shotgun (WGS) entry which is preliminary data.</text>
</comment>
<sequence>MLTGPVDSMPWIGRCLGSFLRFSAQHLCQLFVAYLISLSLLILALLSTLKGGGLFILSKPQLSGPTKGLVLAKSRTEDISWAYNSTSGWNLFIYTSDGEPGFYSTPSNKGREGMAYLTHIIDNYDSLTDVTVFMHGGASQWHNDVGDTTSSYLLSRLRIESIRRKGYVNLRCENRPGCPVAIRPWDPAFTSIDDIVYSNFTTIYTELFGLPVEQVPQEIGGICCGQVSVTKQRILERPLAEYIHIRDWALSTSLDNFTVGSVFEMLWHLVFMEDPVSCPDATQCYCELYGFCNG</sequence>